<dbReference type="Proteomes" id="UP000657421">
    <property type="component" value="Unassembled WGS sequence"/>
</dbReference>
<evidence type="ECO:0000259" key="1">
    <source>
        <dbReference type="SMART" id="SM00226"/>
    </source>
</evidence>
<comment type="caution">
    <text evidence="2">The sequence shown here is derived from an EMBL/GenBank/DDBJ whole genome shotgun (WGS) entry which is preliminary data.</text>
</comment>
<keyword evidence="3" id="KW-1185">Reference proteome</keyword>
<dbReference type="SUPFAM" id="SSF52788">
    <property type="entry name" value="Phosphotyrosine protein phosphatases I"/>
    <property type="match status" value="1"/>
</dbReference>
<dbReference type="EMBL" id="JACRSZ010000006">
    <property type="protein sequence ID" value="MBC8572865.1"/>
    <property type="molecule type" value="Genomic_DNA"/>
</dbReference>
<dbReference type="SMART" id="SM00226">
    <property type="entry name" value="LMWPc"/>
    <property type="match status" value="1"/>
</dbReference>
<dbReference type="Gene3D" id="3.40.50.2300">
    <property type="match status" value="1"/>
</dbReference>
<dbReference type="Pfam" id="PF01451">
    <property type="entry name" value="LMWPc"/>
    <property type="match status" value="1"/>
</dbReference>
<organism evidence="2 3">
    <name type="scientific">Jingyaoa shaoxingensis</name>
    <dbReference type="NCBI Taxonomy" id="2763671"/>
    <lineage>
        <taxon>Bacteria</taxon>
        <taxon>Bacillati</taxon>
        <taxon>Bacillota</taxon>
        <taxon>Clostridia</taxon>
        <taxon>Lachnospirales</taxon>
        <taxon>Lachnospiraceae</taxon>
        <taxon>Jingyaoa</taxon>
    </lineage>
</organism>
<reference evidence="2 3" key="1">
    <citation type="submission" date="2020-08" db="EMBL/GenBank/DDBJ databases">
        <title>Genome public.</title>
        <authorList>
            <person name="Liu C."/>
            <person name="Sun Q."/>
        </authorList>
    </citation>
    <scope>NUCLEOTIDE SEQUENCE [LARGE SCALE GENOMIC DNA]</scope>
    <source>
        <strain evidence="2 3">NSJ-46</strain>
    </source>
</reference>
<sequence length="160" mass="18390">MKKYDKVLFVSHSDTSRGPMAEAILQNKMLLEDILVDSKGMIVLFPEPVNPKAKEILSQHKLELPDHEAVAFSADDFDERTLILTMEQAQKQKIQEEYEDRVKNLYTISEYSQTEEGDIYDPHGKALEEYGHCFDVLELIISKLTEVLLQEDEEHDSGSM</sequence>
<proteinExistence type="predicted"/>
<protein>
    <recommendedName>
        <fullName evidence="1">Phosphotyrosine protein phosphatase I domain-containing protein</fullName>
    </recommendedName>
</protein>
<evidence type="ECO:0000313" key="3">
    <source>
        <dbReference type="Proteomes" id="UP000657421"/>
    </source>
</evidence>
<dbReference type="InterPro" id="IPR023485">
    <property type="entry name" value="Ptyr_pPase"/>
</dbReference>
<accession>A0ABR7N8Z3</accession>
<dbReference type="InterPro" id="IPR036196">
    <property type="entry name" value="Ptyr_pPase_sf"/>
</dbReference>
<name>A0ABR7N8Z3_9FIRM</name>
<gene>
    <name evidence="2" type="ORF">H8716_07195</name>
</gene>
<evidence type="ECO:0000313" key="2">
    <source>
        <dbReference type="EMBL" id="MBC8572865.1"/>
    </source>
</evidence>
<dbReference type="RefSeq" id="WP_249307893.1">
    <property type="nucleotide sequence ID" value="NZ_JACRSZ010000006.1"/>
</dbReference>
<dbReference type="PANTHER" id="PTHR11717">
    <property type="entry name" value="LOW MOLECULAR WEIGHT PROTEIN TYROSINE PHOSPHATASE"/>
    <property type="match status" value="1"/>
</dbReference>
<feature type="domain" description="Phosphotyrosine protein phosphatase I" evidence="1">
    <location>
        <begin position="5"/>
        <end position="147"/>
    </location>
</feature>
<dbReference type="InterPro" id="IPR050438">
    <property type="entry name" value="LMW_PTPase"/>
</dbReference>
<dbReference type="PANTHER" id="PTHR11717:SF31">
    <property type="entry name" value="LOW MOLECULAR WEIGHT PROTEIN-TYROSINE-PHOSPHATASE ETP-RELATED"/>
    <property type="match status" value="1"/>
</dbReference>